<keyword evidence="3" id="KW-0813">Transport</keyword>
<keyword evidence="7" id="KW-0249">Electron transport</keyword>
<keyword evidence="5" id="KW-0999">Mitochondrion inner membrane</keyword>
<evidence type="ECO:0000256" key="10">
    <source>
        <dbReference type="SAM" id="MobiDB-lite"/>
    </source>
</evidence>
<evidence type="ECO:0000256" key="5">
    <source>
        <dbReference type="ARBA" id="ARBA00022792"/>
    </source>
</evidence>
<dbReference type="Pfam" id="PF04800">
    <property type="entry name" value="NDUS4"/>
    <property type="match status" value="1"/>
</dbReference>
<keyword evidence="8" id="KW-0496">Mitochondrion</keyword>
<accession>A0A9W6F544</accession>
<comment type="caution">
    <text evidence="12">The sequence shown here is derived from an EMBL/GenBank/DDBJ whole genome shotgun (WGS) entry which is preliminary data.</text>
</comment>
<evidence type="ECO:0000256" key="8">
    <source>
        <dbReference type="ARBA" id="ARBA00023128"/>
    </source>
</evidence>
<keyword evidence="13" id="KW-1185">Reference proteome</keyword>
<evidence type="ECO:0000256" key="1">
    <source>
        <dbReference type="ARBA" id="ARBA00004273"/>
    </source>
</evidence>
<dbReference type="GO" id="GO:0005743">
    <property type="term" value="C:mitochondrial inner membrane"/>
    <property type="evidence" value="ECO:0007669"/>
    <property type="project" value="UniProtKB-SubCell"/>
</dbReference>
<evidence type="ECO:0000256" key="7">
    <source>
        <dbReference type="ARBA" id="ARBA00022982"/>
    </source>
</evidence>
<keyword evidence="4" id="KW-0679">Respiratory chain</keyword>
<feature type="region of interest" description="Disordered" evidence="10">
    <location>
        <begin position="71"/>
        <end position="125"/>
    </location>
</feature>
<organism evidence="12 13">
    <name type="scientific">Pleodorina starrii</name>
    <dbReference type="NCBI Taxonomy" id="330485"/>
    <lineage>
        <taxon>Eukaryota</taxon>
        <taxon>Viridiplantae</taxon>
        <taxon>Chlorophyta</taxon>
        <taxon>core chlorophytes</taxon>
        <taxon>Chlorophyceae</taxon>
        <taxon>CS clade</taxon>
        <taxon>Chlamydomonadales</taxon>
        <taxon>Volvocaceae</taxon>
        <taxon>Pleodorina</taxon>
    </lineage>
</organism>
<evidence type="ECO:0000313" key="13">
    <source>
        <dbReference type="Proteomes" id="UP001165080"/>
    </source>
</evidence>
<evidence type="ECO:0000256" key="11">
    <source>
        <dbReference type="SAM" id="SignalP"/>
    </source>
</evidence>
<feature type="compositionally biased region" description="Pro residues" evidence="10">
    <location>
        <begin position="91"/>
        <end position="100"/>
    </location>
</feature>
<proteinExistence type="inferred from homology"/>
<dbReference type="PANTHER" id="PTHR12219">
    <property type="entry name" value="NADH-UBIQUINONE OXIDOREDUCTASE"/>
    <property type="match status" value="1"/>
</dbReference>
<name>A0A9W6F544_9CHLO</name>
<dbReference type="EMBL" id="BRXU01000016">
    <property type="protein sequence ID" value="GLC56594.1"/>
    <property type="molecule type" value="Genomic_DNA"/>
</dbReference>
<sequence length="326" mass="34145">MMAARRDAAALLLSAAGAPGVLRALAARAVAGGCCPCPCTCSCCSCLAAGSRIAAGAALAHVPGPHLVRGITTKGAGDASSKAGPGEAPKASPPSQPTAPPSAAAAAAAAAVPPPPPTATPQQQQHYYASDYSIALRLAQQLASRSGDGTAPPMPRGAAGLLSGLRDVDLAPRRVLIFPNARNPEQQGRQKTAFNRNMPSWSIEFLDVTDKWVNPLMGWTSTPDTKHQAAVALQFYTAEEAIAFCDRQGWDFEVEQPHLPREGRGRRWATYGDNFSIKRHGLPDLSHLPSNRPDQQTQQQQQQVACGGDLRRKAETYGAGTTGGSN</sequence>
<dbReference type="OrthoDB" id="3089at2759"/>
<protein>
    <submittedName>
        <fullName evidence="12">Ndufs4 NADH dehydrogenase Fe-S protein subunit</fullName>
    </submittedName>
</protein>
<evidence type="ECO:0000256" key="4">
    <source>
        <dbReference type="ARBA" id="ARBA00022660"/>
    </source>
</evidence>
<feature type="compositionally biased region" description="Low complexity" evidence="10">
    <location>
        <begin position="101"/>
        <end position="111"/>
    </location>
</feature>
<dbReference type="InterPro" id="IPR038532">
    <property type="entry name" value="NDUFS4-like_sf"/>
</dbReference>
<feature type="region of interest" description="Disordered" evidence="10">
    <location>
        <begin position="281"/>
        <end position="326"/>
    </location>
</feature>
<dbReference type="Proteomes" id="UP001165080">
    <property type="component" value="Unassembled WGS sequence"/>
</dbReference>
<reference evidence="12 13" key="1">
    <citation type="journal article" date="2023" name="Commun. Biol.">
        <title>Reorganization of the ancestral sex-determining regions during the evolution of trioecy in Pleodorina starrii.</title>
        <authorList>
            <person name="Takahashi K."/>
            <person name="Suzuki S."/>
            <person name="Kawai-Toyooka H."/>
            <person name="Yamamoto K."/>
            <person name="Hamaji T."/>
            <person name="Ootsuki R."/>
            <person name="Yamaguchi H."/>
            <person name="Kawachi M."/>
            <person name="Higashiyama T."/>
            <person name="Nozaki H."/>
        </authorList>
    </citation>
    <scope>NUCLEOTIDE SEQUENCE [LARGE SCALE GENOMIC DNA]</scope>
    <source>
        <strain evidence="12 13">NIES-4479</strain>
    </source>
</reference>
<evidence type="ECO:0000313" key="12">
    <source>
        <dbReference type="EMBL" id="GLC56594.1"/>
    </source>
</evidence>
<dbReference type="AlphaFoldDB" id="A0A9W6F544"/>
<evidence type="ECO:0000256" key="6">
    <source>
        <dbReference type="ARBA" id="ARBA00022946"/>
    </source>
</evidence>
<keyword evidence="9" id="KW-0472">Membrane</keyword>
<keyword evidence="6" id="KW-0809">Transit peptide</keyword>
<dbReference type="Gene3D" id="3.30.160.190">
    <property type="entry name" value="atu1810 like domain"/>
    <property type="match status" value="1"/>
</dbReference>
<evidence type="ECO:0000256" key="3">
    <source>
        <dbReference type="ARBA" id="ARBA00022448"/>
    </source>
</evidence>
<gene>
    <name evidence="12" type="primary">PLEST004131</name>
    <name evidence="12" type="ORF">PLESTB_001124600</name>
</gene>
<feature type="signal peptide" evidence="11">
    <location>
        <begin position="1"/>
        <end position="23"/>
    </location>
</feature>
<comment type="subcellular location">
    <subcellularLocation>
        <location evidence="1">Mitochondrion inner membrane</location>
    </subcellularLocation>
</comment>
<evidence type="ECO:0000256" key="9">
    <source>
        <dbReference type="ARBA" id="ARBA00023136"/>
    </source>
</evidence>
<evidence type="ECO:0000256" key="2">
    <source>
        <dbReference type="ARBA" id="ARBA00005882"/>
    </source>
</evidence>
<dbReference type="PANTHER" id="PTHR12219:SF8">
    <property type="entry name" value="NADH DEHYDROGENASE [UBIQUINONE] IRON-SULFUR PROTEIN 4, MITOCHONDRIAL"/>
    <property type="match status" value="1"/>
</dbReference>
<dbReference type="GO" id="GO:0022900">
    <property type="term" value="P:electron transport chain"/>
    <property type="evidence" value="ECO:0007669"/>
    <property type="project" value="InterPro"/>
</dbReference>
<comment type="similarity">
    <text evidence="2">Belongs to the complex I NDUFS4 subunit family.</text>
</comment>
<dbReference type="InterPro" id="IPR006885">
    <property type="entry name" value="NADH_UbQ_FeS_4_mit-like"/>
</dbReference>
<keyword evidence="11" id="KW-0732">Signal</keyword>
<feature type="chain" id="PRO_5040955046" evidence="11">
    <location>
        <begin position="24"/>
        <end position="326"/>
    </location>
</feature>